<keyword evidence="17" id="KW-0670">Pyruvate</keyword>
<evidence type="ECO:0000256" key="17">
    <source>
        <dbReference type="ARBA" id="ARBA00023317"/>
    </source>
</evidence>
<dbReference type="OrthoDB" id="4330at2759"/>
<evidence type="ECO:0000256" key="16">
    <source>
        <dbReference type="ARBA" id="ARBA00023264"/>
    </source>
</evidence>
<dbReference type="InterPro" id="IPR009445">
    <property type="entry name" value="TMEM85/Emc4"/>
</dbReference>
<dbReference type="EMBL" id="GL871095">
    <property type="protein sequence ID" value="EGC34501.1"/>
    <property type="molecule type" value="Genomic_DNA"/>
</dbReference>
<keyword evidence="16" id="KW-1208">Phospholipid metabolism</keyword>
<feature type="region of interest" description="Disordered" evidence="19">
    <location>
        <begin position="233"/>
        <end position="266"/>
    </location>
</feature>
<evidence type="ECO:0000313" key="21">
    <source>
        <dbReference type="EMBL" id="EGC34501.1"/>
    </source>
</evidence>
<evidence type="ECO:0000256" key="3">
    <source>
        <dbReference type="ARBA" id="ARBA00005189"/>
    </source>
</evidence>
<keyword evidence="9" id="KW-0210">Decarboxylase</keyword>
<feature type="transmembrane region" description="Helical" evidence="20">
    <location>
        <begin position="86"/>
        <end position="111"/>
    </location>
</feature>
<dbReference type="eggNOG" id="KOG2420">
    <property type="taxonomic scope" value="Eukaryota"/>
</dbReference>
<comment type="cofactor">
    <cofactor evidence="1">
        <name>pyruvate</name>
        <dbReference type="ChEBI" id="CHEBI:15361"/>
    </cofactor>
</comment>
<proteinExistence type="inferred from homology"/>
<dbReference type="Pfam" id="PF02666">
    <property type="entry name" value="PS_Dcarbxylase"/>
    <property type="match status" value="1"/>
</dbReference>
<evidence type="ECO:0000313" key="22">
    <source>
        <dbReference type="Proteomes" id="UP000001064"/>
    </source>
</evidence>
<evidence type="ECO:0000256" key="6">
    <source>
        <dbReference type="ARBA" id="ARBA00020820"/>
    </source>
</evidence>
<comment type="subcellular location">
    <subcellularLocation>
        <location evidence="2">Endoplasmic reticulum membrane</location>
        <topology evidence="2">Multi-pass membrane protein</topology>
    </subcellularLocation>
</comment>
<dbReference type="eggNOG" id="KOG3318">
    <property type="taxonomic scope" value="Eukaryota"/>
</dbReference>
<dbReference type="AlphaFoldDB" id="F0ZNH9"/>
<comment type="pathway">
    <text evidence="3">Lipid metabolism.</text>
</comment>
<evidence type="ECO:0000256" key="10">
    <source>
        <dbReference type="ARBA" id="ARBA00022824"/>
    </source>
</evidence>
<keyword evidence="22" id="KW-1185">Reference proteome</keyword>
<dbReference type="KEGG" id="dpp:DICPUDRAFT_55778"/>
<comment type="pathway">
    <text evidence="18">Phospholipid metabolism; phosphatidylethanolamine biosynthesis.</text>
</comment>
<keyword evidence="10" id="KW-0256">Endoplasmic reticulum</keyword>
<feature type="compositionally biased region" description="Low complexity" evidence="19">
    <location>
        <begin position="40"/>
        <end position="54"/>
    </location>
</feature>
<keyword evidence="12" id="KW-0443">Lipid metabolism</keyword>
<keyword evidence="7" id="KW-0444">Lipid biosynthesis</keyword>
<organism evidence="21 22">
    <name type="scientific">Dictyostelium purpureum</name>
    <name type="common">Slime mold</name>
    <dbReference type="NCBI Taxonomy" id="5786"/>
    <lineage>
        <taxon>Eukaryota</taxon>
        <taxon>Amoebozoa</taxon>
        <taxon>Evosea</taxon>
        <taxon>Eumycetozoa</taxon>
        <taxon>Dictyostelia</taxon>
        <taxon>Dictyosteliales</taxon>
        <taxon>Dictyosteliaceae</taxon>
        <taxon>Dictyostelium</taxon>
    </lineage>
</organism>
<comment type="similarity">
    <text evidence="4">Belongs to the EMC4 family.</text>
</comment>
<evidence type="ECO:0000256" key="4">
    <source>
        <dbReference type="ARBA" id="ARBA00007715"/>
    </source>
</evidence>
<dbReference type="InterPro" id="IPR033177">
    <property type="entry name" value="PSD-B"/>
</dbReference>
<gene>
    <name evidence="21" type="ORF">DICPUDRAFT_55778</name>
</gene>
<evidence type="ECO:0000256" key="14">
    <source>
        <dbReference type="ARBA" id="ARBA00023209"/>
    </source>
</evidence>
<dbReference type="InParanoid" id="F0ZNH9"/>
<evidence type="ECO:0000256" key="9">
    <source>
        <dbReference type="ARBA" id="ARBA00022793"/>
    </source>
</evidence>
<feature type="transmembrane region" description="Helical" evidence="20">
    <location>
        <begin position="131"/>
        <end position="151"/>
    </location>
</feature>
<dbReference type="Proteomes" id="UP000001064">
    <property type="component" value="Unassembled WGS sequence"/>
</dbReference>
<accession>F0ZNH9</accession>
<dbReference type="GO" id="GO:0004609">
    <property type="term" value="F:phosphatidylserine decarboxylase activity"/>
    <property type="evidence" value="ECO:0000318"/>
    <property type="project" value="GO_Central"/>
</dbReference>
<keyword evidence="13 20" id="KW-0472">Membrane</keyword>
<dbReference type="NCBIfam" id="TIGR00163">
    <property type="entry name" value="PS_decarb"/>
    <property type="match status" value="1"/>
</dbReference>
<evidence type="ECO:0000256" key="11">
    <source>
        <dbReference type="ARBA" id="ARBA00022989"/>
    </source>
</evidence>
<keyword evidence="8 20" id="KW-0812">Transmembrane</keyword>
<evidence type="ECO:0000256" key="7">
    <source>
        <dbReference type="ARBA" id="ARBA00022516"/>
    </source>
</evidence>
<evidence type="ECO:0000256" key="5">
    <source>
        <dbReference type="ARBA" id="ARBA00012243"/>
    </source>
</evidence>
<dbReference type="GO" id="GO:0006646">
    <property type="term" value="P:phosphatidylethanolamine biosynthetic process"/>
    <property type="evidence" value="ECO:0000318"/>
    <property type="project" value="GO_Central"/>
</dbReference>
<sequence length="581" mass="64894">MSNFKRASGDVYNRNWVLEAEKGSGGSLQNTPGGLSAIESSTPSGVSSSGTFVSQQPSTQQSMELKVKKGWELAKSPAKNIFMTGFFLWMIGNGINIFTMPVIIYAVINPVKAILQTNSMFSRFDDCKRDIIQMKITFIAIQLVLLGVTLYKCSSMGLLPITPSDWISSLPIKKNVEFSSGSVVIKKKKKKKKMLRTSSSLINKFNKNIILTPTCGLYSKSLNKTTKLNFSTKTDSSLKNNDINNQNNNNNNSNNQNNNNNNNKKKSNKGLIFLGATAVTILGFYVYFKQNGSEPKIEFVKRIPFRITSNLWGKMAGITIPESLRSPIFKSYSYLFGVNIDEAEKPIEEYPTMGDFFARHLKSNARPIDSKSDMVSPVDGTVIYHGKVEKNTVEQVKGLTYTLEQFLGPEELESIKGKNLYHIGLYLSPGDYHGIHSPVDWKIKNRYHFPGYLFPVAKVAVDNIPGLFAMNERVVLTGAWKHGFYSLTPVGASNVGTIVLDFDKDLHSNNQKDNALDFEKNTYYKKNYQSIIPSGKGDEVAFFRMGSTVILIFEVPEGKKFDFNINPGQHVKFGESMGKLN</sequence>
<dbReference type="FunCoup" id="F0ZNH9">
    <property type="interactions" value="115"/>
</dbReference>
<dbReference type="UniPathway" id="UPA00558"/>
<evidence type="ECO:0000256" key="1">
    <source>
        <dbReference type="ARBA" id="ARBA00001928"/>
    </source>
</evidence>
<dbReference type="GeneID" id="10499748"/>
<dbReference type="RefSeq" id="XP_003288990.1">
    <property type="nucleotide sequence ID" value="XM_003288942.1"/>
</dbReference>
<dbReference type="GO" id="GO:0005739">
    <property type="term" value="C:mitochondrion"/>
    <property type="evidence" value="ECO:0000318"/>
    <property type="project" value="GO_Central"/>
</dbReference>
<dbReference type="VEuPathDB" id="AmoebaDB:DICPUDRAFT_55778"/>
<keyword evidence="15" id="KW-0456">Lyase</keyword>
<evidence type="ECO:0000256" key="15">
    <source>
        <dbReference type="ARBA" id="ARBA00023239"/>
    </source>
</evidence>
<feature type="transmembrane region" description="Helical" evidence="20">
    <location>
        <begin position="270"/>
        <end position="288"/>
    </location>
</feature>
<evidence type="ECO:0000256" key="2">
    <source>
        <dbReference type="ARBA" id="ARBA00004477"/>
    </source>
</evidence>
<protein>
    <recommendedName>
        <fullName evidence="6">ER membrane protein complex subunit 4</fullName>
        <ecNumber evidence="5">4.1.1.65</ecNumber>
    </recommendedName>
</protein>
<keyword evidence="11 20" id="KW-1133">Transmembrane helix</keyword>
<dbReference type="GO" id="GO:0005789">
    <property type="term" value="C:endoplasmic reticulum membrane"/>
    <property type="evidence" value="ECO:0007669"/>
    <property type="project" value="UniProtKB-SubCell"/>
</dbReference>
<dbReference type="InterPro" id="IPR003817">
    <property type="entry name" value="PS_Dcarbxylase"/>
</dbReference>
<evidence type="ECO:0000256" key="8">
    <source>
        <dbReference type="ARBA" id="ARBA00022692"/>
    </source>
</evidence>
<evidence type="ECO:0000256" key="20">
    <source>
        <dbReference type="SAM" id="Phobius"/>
    </source>
</evidence>
<name>F0ZNH9_DICPU</name>
<keyword evidence="14" id="KW-0594">Phospholipid biosynthesis</keyword>
<dbReference type="STRING" id="5786.F0ZNH9"/>
<feature type="compositionally biased region" description="Low complexity" evidence="19">
    <location>
        <begin position="239"/>
        <end position="262"/>
    </location>
</feature>
<dbReference type="EC" id="4.1.1.65" evidence="5"/>
<evidence type="ECO:0000256" key="13">
    <source>
        <dbReference type="ARBA" id="ARBA00023136"/>
    </source>
</evidence>
<evidence type="ECO:0000256" key="12">
    <source>
        <dbReference type="ARBA" id="ARBA00023098"/>
    </source>
</evidence>
<evidence type="ECO:0000256" key="19">
    <source>
        <dbReference type="SAM" id="MobiDB-lite"/>
    </source>
</evidence>
<dbReference type="PANTHER" id="PTHR10067:SF6">
    <property type="entry name" value="PHOSPHATIDYLSERINE DECARBOXYLASE PROENZYME, MITOCHONDRIAL"/>
    <property type="match status" value="1"/>
</dbReference>
<dbReference type="PANTHER" id="PTHR10067">
    <property type="entry name" value="PHOSPHATIDYLSERINE DECARBOXYLASE"/>
    <property type="match status" value="1"/>
</dbReference>
<reference evidence="22" key="1">
    <citation type="journal article" date="2011" name="Genome Biol.">
        <title>Comparative genomics of the social amoebae Dictyostelium discoideum and Dictyostelium purpureum.</title>
        <authorList>
            <consortium name="US DOE Joint Genome Institute (JGI-PGF)"/>
            <person name="Sucgang R."/>
            <person name="Kuo A."/>
            <person name="Tian X."/>
            <person name="Salerno W."/>
            <person name="Parikh A."/>
            <person name="Feasley C.L."/>
            <person name="Dalin E."/>
            <person name="Tu H."/>
            <person name="Huang E."/>
            <person name="Barry K."/>
            <person name="Lindquist E."/>
            <person name="Shapiro H."/>
            <person name="Bruce D."/>
            <person name="Schmutz J."/>
            <person name="Salamov A."/>
            <person name="Fey P."/>
            <person name="Gaudet P."/>
            <person name="Anjard C."/>
            <person name="Babu M.M."/>
            <person name="Basu S."/>
            <person name="Bushmanova Y."/>
            <person name="van der Wel H."/>
            <person name="Katoh-Kurasawa M."/>
            <person name="Dinh C."/>
            <person name="Coutinho P.M."/>
            <person name="Saito T."/>
            <person name="Elias M."/>
            <person name="Schaap P."/>
            <person name="Kay R.R."/>
            <person name="Henrissat B."/>
            <person name="Eichinger L."/>
            <person name="Rivero F."/>
            <person name="Putnam N.H."/>
            <person name="West C.M."/>
            <person name="Loomis W.F."/>
            <person name="Chisholm R.L."/>
            <person name="Shaulsky G."/>
            <person name="Strassmann J.E."/>
            <person name="Queller D.C."/>
            <person name="Kuspa A."/>
            <person name="Grigoriev I.V."/>
        </authorList>
    </citation>
    <scope>NUCLEOTIDE SEQUENCE [LARGE SCALE GENOMIC DNA]</scope>
    <source>
        <strain evidence="22">QSDP1</strain>
    </source>
</reference>
<dbReference type="Pfam" id="PF06417">
    <property type="entry name" value="EMC4"/>
    <property type="match status" value="1"/>
</dbReference>
<feature type="region of interest" description="Disordered" evidence="19">
    <location>
        <begin position="23"/>
        <end position="61"/>
    </location>
</feature>
<evidence type="ECO:0000256" key="18">
    <source>
        <dbReference type="ARBA" id="ARBA00024326"/>
    </source>
</evidence>